<dbReference type="InterPro" id="IPR000843">
    <property type="entry name" value="HTH_LacI"/>
</dbReference>
<accession>A0A151A1U4</accession>
<dbReference type="Pfam" id="PF00356">
    <property type="entry name" value="LacI"/>
    <property type="match status" value="1"/>
</dbReference>
<dbReference type="CDD" id="cd01544">
    <property type="entry name" value="PBP1_GalR"/>
    <property type="match status" value="1"/>
</dbReference>
<organism evidence="5 6">
    <name type="scientific">Staphylococcus kloosii</name>
    <dbReference type="NCBI Taxonomy" id="29384"/>
    <lineage>
        <taxon>Bacteria</taxon>
        <taxon>Bacillati</taxon>
        <taxon>Bacillota</taxon>
        <taxon>Bacilli</taxon>
        <taxon>Bacillales</taxon>
        <taxon>Staphylococcaceae</taxon>
        <taxon>Staphylococcus</taxon>
    </lineage>
</organism>
<dbReference type="PRINTS" id="PR00036">
    <property type="entry name" value="HTHLACI"/>
</dbReference>
<dbReference type="SUPFAM" id="SSF53822">
    <property type="entry name" value="Periplasmic binding protein-like I"/>
    <property type="match status" value="1"/>
</dbReference>
<evidence type="ECO:0000256" key="3">
    <source>
        <dbReference type="ARBA" id="ARBA00023163"/>
    </source>
</evidence>
<dbReference type="EMBL" id="LUGM01000002">
    <property type="protein sequence ID" value="KYH13283.1"/>
    <property type="molecule type" value="Genomic_DNA"/>
</dbReference>
<name>A0A151A1U4_9STAP</name>
<dbReference type="Gene3D" id="3.40.50.2300">
    <property type="match status" value="2"/>
</dbReference>
<gene>
    <name evidence="5" type="ORF">A0131_00445</name>
</gene>
<dbReference type="GO" id="GO:0000976">
    <property type="term" value="F:transcription cis-regulatory region binding"/>
    <property type="evidence" value="ECO:0007669"/>
    <property type="project" value="TreeGrafter"/>
</dbReference>
<keyword evidence="3" id="KW-0804">Transcription</keyword>
<dbReference type="RefSeq" id="WP_061853513.1">
    <property type="nucleotide sequence ID" value="NZ_LUGM01000002.1"/>
</dbReference>
<reference evidence="5 6" key="1">
    <citation type="submission" date="2016-02" db="EMBL/GenBank/DDBJ databases">
        <title>Draft genome sequence of hydrocarbon degrading Staphylococcus saprophyticus Strain CNV2, isolated from crude-oil contaminated soil from Noonmati Oil Refinery, Guwahati, Assam, India.</title>
        <authorList>
            <person name="Mukherjee A."/>
            <person name="Chettri B."/>
            <person name="Langpoklakpam J."/>
            <person name="Singh A.K."/>
            <person name="Chattopadhyay D.J."/>
        </authorList>
    </citation>
    <scope>NUCLEOTIDE SEQUENCE [LARGE SCALE GENOMIC DNA]</scope>
    <source>
        <strain evidence="5 6">CNV2</strain>
    </source>
</reference>
<dbReference type="PROSITE" id="PS50932">
    <property type="entry name" value="HTH_LACI_2"/>
    <property type="match status" value="1"/>
</dbReference>
<dbReference type="PANTHER" id="PTHR30146">
    <property type="entry name" value="LACI-RELATED TRANSCRIPTIONAL REPRESSOR"/>
    <property type="match status" value="1"/>
</dbReference>
<dbReference type="GO" id="GO:0003700">
    <property type="term" value="F:DNA-binding transcription factor activity"/>
    <property type="evidence" value="ECO:0007669"/>
    <property type="project" value="TreeGrafter"/>
</dbReference>
<dbReference type="InterPro" id="IPR010982">
    <property type="entry name" value="Lambda_DNA-bd_dom_sf"/>
</dbReference>
<dbReference type="InterPro" id="IPR028082">
    <property type="entry name" value="Peripla_BP_I"/>
</dbReference>
<dbReference type="Gene3D" id="1.10.260.40">
    <property type="entry name" value="lambda repressor-like DNA-binding domains"/>
    <property type="match status" value="1"/>
</dbReference>
<dbReference type="SUPFAM" id="SSF47413">
    <property type="entry name" value="lambda repressor-like DNA-binding domains"/>
    <property type="match status" value="1"/>
</dbReference>
<dbReference type="PROSITE" id="PS00356">
    <property type="entry name" value="HTH_LACI_1"/>
    <property type="match status" value="1"/>
</dbReference>
<dbReference type="InterPro" id="IPR046335">
    <property type="entry name" value="LacI/GalR-like_sensor"/>
</dbReference>
<evidence type="ECO:0000256" key="2">
    <source>
        <dbReference type="ARBA" id="ARBA00023125"/>
    </source>
</evidence>
<dbReference type="Pfam" id="PF13377">
    <property type="entry name" value="Peripla_BP_3"/>
    <property type="match status" value="1"/>
</dbReference>
<dbReference type="AlphaFoldDB" id="A0A151A1U4"/>
<evidence type="ECO:0000313" key="5">
    <source>
        <dbReference type="EMBL" id="KYH13283.1"/>
    </source>
</evidence>
<dbReference type="CDD" id="cd01392">
    <property type="entry name" value="HTH_LacI"/>
    <property type="match status" value="1"/>
</dbReference>
<sequence>MASIRDIAREANVSPGTVSRVLNNDPTISVAQNTRERIFSIAEKLRYEKVTRTNKSIQLITYASKEREMSDPYYREIRLAIEAEVKRLKLSLKKTIRIDGTTQTLDEQKIAKSGALIVIGNFSVEALEQLYAINPNLVVINNPQTPQYIDAVYSNIEDAMHNLLTKIQSTGHSIIGYMGGLHTTRDLTGNATMSENDPRYKVYKKWCDDNNIEQQAYLCGWNKEQSAEQLKSLIEKDQLPEVFIAGNDMVAIGIIQQLLQHGIQLPDDIKLISFNDLEVIQYVTPSISSVHIAIDEFGRSAVKMAEERIHNLRSVAQHIVVEARLIERTTFKTQ</sequence>
<evidence type="ECO:0000313" key="6">
    <source>
        <dbReference type="Proteomes" id="UP000075418"/>
    </source>
</evidence>
<evidence type="ECO:0000259" key="4">
    <source>
        <dbReference type="PROSITE" id="PS50932"/>
    </source>
</evidence>
<proteinExistence type="predicted"/>
<keyword evidence="2" id="KW-0238">DNA-binding</keyword>
<dbReference type="PANTHER" id="PTHR30146:SF149">
    <property type="entry name" value="HTH-TYPE TRANSCRIPTIONAL REGULATOR EBGR"/>
    <property type="match status" value="1"/>
</dbReference>
<comment type="caution">
    <text evidence="5">The sequence shown here is derived from an EMBL/GenBank/DDBJ whole genome shotgun (WGS) entry which is preliminary data.</text>
</comment>
<protein>
    <submittedName>
        <fullName evidence="5">Transcriptional regulator</fullName>
    </submittedName>
</protein>
<feature type="domain" description="HTH lacI-type" evidence="4">
    <location>
        <begin position="2"/>
        <end position="56"/>
    </location>
</feature>
<dbReference type="Proteomes" id="UP000075418">
    <property type="component" value="Unassembled WGS sequence"/>
</dbReference>
<dbReference type="SMART" id="SM00354">
    <property type="entry name" value="HTH_LACI"/>
    <property type="match status" value="1"/>
</dbReference>
<keyword evidence="1" id="KW-0805">Transcription regulation</keyword>
<evidence type="ECO:0000256" key="1">
    <source>
        <dbReference type="ARBA" id="ARBA00023015"/>
    </source>
</evidence>